<organism evidence="2">
    <name type="scientific">Barrevirus sp</name>
    <dbReference type="NCBI Taxonomy" id="2487763"/>
    <lineage>
        <taxon>Viruses</taxon>
        <taxon>Varidnaviria</taxon>
        <taxon>Bamfordvirae</taxon>
        <taxon>Nucleocytoviricota</taxon>
        <taxon>Megaviricetes</taxon>
        <taxon>Imitervirales</taxon>
        <taxon>Mimiviridae</taxon>
        <taxon>Klosneuvirinae</taxon>
    </lineage>
</organism>
<feature type="compositionally biased region" description="Polar residues" evidence="1">
    <location>
        <begin position="1"/>
        <end position="11"/>
    </location>
</feature>
<accession>A0A3G4ZQR8</accession>
<evidence type="ECO:0000313" key="2">
    <source>
        <dbReference type="EMBL" id="AYV77246.1"/>
    </source>
</evidence>
<evidence type="ECO:0000256" key="1">
    <source>
        <dbReference type="SAM" id="MobiDB-lite"/>
    </source>
</evidence>
<proteinExistence type="predicted"/>
<feature type="compositionally biased region" description="Low complexity" evidence="1">
    <location>
        <begin position="272"/>
        <end position="292"/>
    </location>
</feature>
<feature type="compositionally biased region" description="Basic and acidic residues" evidence="1">
    <location>
        <begin position="298"/>
        <end position="310"/>
    </location>
</feature>
<gene>
    <name evidence="2" type="ORF">Barrevirus23_3</name>
</gene>
<name>A0A3G4ZQR8_9VIRU</name>
<sequence>MDHTGNNRLVSNYNNYQGQHNNYPFQNNNLLMNGLHQGQMGQQQQHILQMKQMQQIKQMERLNELDLSVDKDKIRESIIKPIKIEKNKQDRVELEKKWKESENNYMDSSGKDFGQEVRQYWAKRTNQPYKNIMKNEDYTKKIASDKDLIVHRVTSKDKEGVEEGYIDLKGKLEKHDDELKVIYSTSKKNEHKKKFEYNHVYKYRMQDQQGENKGKDHEDLKEDRIKYYKAQQKKEEIGKKKKDILFDALISDGIFDKEELANLTVDTTSNISSTGSPENGNSNSNSSNTNHTHTSKPSKKDKYLERKNRK</sequence>
<protein>
    <submittedName>
        <fullName evidence="2">Uncharacterized protein</fullName>
    </submittedName>
</protein>
<feature type="region of interest" description="Disordered" evidence="1">
    <location>
        <begin position="1"/>
        <end position="20"/>
    </location>
</feature>
<dbReference type="EMBL" id="MK072020">
    <property type="protein sequence ID" value="AYV77246.1"/>
    <property type="molecule type" value="Genomic_DNA"/>
</dbReference>
<reference evidence="2" key="1">
    <citation type="submission" date="2018-10" db="EMBL/GenBank/DDBJ databases">
        <title>Hidden diversity of soil giant viruses.</title>
        <authorList>
            <person name="Schulz F."/>
            <person name="Alteio L."/>
            <person name="Goudeau D."/>
            <person name="Ryan E.M."/>
            <person name="Malmstrom R.R."/>
            <person name="Blanchard J."/>
            <person name="Woyke T."/>
        </authorList>
    </citation>
    <scope>NUCLEOTIDE SEQUENCE</scope>
    <source>
        <strain evidence="2">BAV1</strain>
    </source>
</reference>
<feature type="region of interest" description="Disordered" evidence="1">
    <location>
        <begin position="268"/>
        <end position="310"/>
    </location>
</feature>